<dbReference type="OMA" id="NCPISFA"/>
<sequence>MKLAIGEWRWVSNDATDTRRRTEACTQSCAEGKTNLDKRTASATLASADGRQDGFGPRHHPLKYLPRQQKVVLNQRSGEEPLVRGLARLLVGGSVVLPLVSGGGLGNASATTSTAVSLDSHHQRLAWVEKERKGGLEEQELATMAVPTGEGEAVAESTRGKEEVGKCLSPPSLYPIGKPRQRLWQVDNCPISFAVSHYAGCGCGDPGIIIMMQRSKRNRLAISLSLRQ</sequence>
<proteinExistence type="predicted"/>
<keyword evidence="2" id="KW-1185">Reference proteome</keyword>
<evidence type="ECO:0000313" key="1">
    <source>
        <dbReference type="EMBL" id="VAH36228.1"/>
    </source>
</evidence>
<dbReference type="AlphaFoldDB" id="A0A9R1P3S1"/>
<dbReference type="EMBL" id="LT934113">
    <property type="protein sequence ID" value="VAH36228.1"/>
    <property type="molecule type" value="Genomic_DNA"/>
</dbReference>
<organism evidence="1 2">
    <name type="scientific">Triticum turgidum subsp. durum</name>
    <name type="common">Durum wheat</name>
    <name type="synonym">Triticum durum</name>
    <dbReference type="NCBI Taxonomy" id="4567"/>
    <lineage>
        <taxon>Eukaryota</taxon>
        <taxon>Viridiplantae</taxon>
        <taxon>Streptophyta</taxon>
        <taxon>Embryophyta</taxon>
        <taxon>Tracheophyta</taxon>
        <taxon>Spermatophyta</taxon>
        <taxon>Magnoliopsida</taxon>
        <taxon>Liliopsida</taxon>
        <taxon>Poales</taxon>
        <taxon>Poaceae</taxon>
        <taxon>BOP clade</taxon>
        <taxon>Pooideae</taxon>
        <taxon>Triticodae</taxon>
        <taxon>Triticeae</taxon>
        <taxon>Triticinae</taxon>
        <taxon>Triticum</taxon>
    </lineage>
</organism>
<dbReference type="Gramene" id="TRITD2Av1G253760.1">
    <property type="protein sequence ID" value="TRITD2Av1G253760.1"/>
    <property type="gene ID" value="TRITD2Av1G253760"/>
</dbReference>
<accession>A0A9R1P3S1</accession>
<dbReference type="Proteomes" id="UP000324705">
    <property type="component" value="Chromosome 2A"/>
</dbReference>
<name>A0A9R1P3S1_TRITD</name>
<protein>
    <submittedName>
        <fullName evidence="1">Uncharacterized protein</fullName>
    </submittedName>
</protein>
<reference evidence="1 2" key="1">
    <citation type="submission" date="2017-09" db="EMBL/GenBank/DDBJ databases">
        <authorList>
            <consortium name="International Durum Wheat Genome Sequencing Consortium (IDWGSC)"/>
            <person name="Milanesi L."/>
        </authorList>
    </citation>
    <scope>NUCLEOTIDE SEQUENCE [LARGE SCALE GENOMIC DNA]</scope>
    <source>
        <strain evidence="2">cv. Svevo</strain>
    </source>
</reference>
<evidence type="ECO:0000313" key="2">
    <source>
        <dbReference type="Proteomes" id="UP000324705"/>
    </source>
</evidence>
<gene>
    <name evidence="1" type="ORF">TRITD_2Av1G253760</name>
</gene>